<dbReference type="InterPro" id="IPR009057">
    <property type="entry name" value="Homeodomain-like_sf"/>
</dbReference>
<feature type="domain" description="Homeobox" evidence="4">
    <location>
        <begin position="138"/>
        <end position="198"/>
    </location>
</feature>
<evidence type="ECO:0000259" key="4">
    <source>
        <dbReference type="PROSITE" id="PS50071"/>
    </source>
</evidence>
<sequence length="525" mass="57723">MSKSRSPSPTTHNLSISNIVNSPTSTTSRPHTLDESTTQSQPQLGLEGESTSPVLPSSPPTVFPLNQQPTTESGRKRQRTEDDSSEASMAKRIRIEFSPSRVENRSSPESDSQDEMADNEMDMKAMERHEQTPPAPPPKKKRTRTLTTPHQSAVLHALLAQSRFPTTAMREEVGRSIGLSARKVQIWFQNQRQKARRPRTQGDATVNRPPQYGPFSGAETSNIHRYDSHGDERLRYPRALSPEPHVGPSEIPPRLLGPGMPGAPSGYPTHGYRQVLPAPPSSAPGDEPSFIMSSTYRRSDSPHSYRSPLPTLRPVTSQAPGWRERQRDPSRTLPPLLPSRPSSSHPGPSLSAHAVDMSSHPFNSRRSISPEHPFAHHPPDSLARPSLHLPPPFTLQPAPHWDESAYLPRPSSSSWPRSGSRLTRGRSTSPITIRRDPTGRPSTGEPSSSDLHYHAVRSSLQSSSTPSLSTSTPPRSGRYDPIRAAFIPYTMPSATSPIQSPAHSGDEVVQEGESHQPSKYPPPPR</sequence>
<accession>A0A9P6EKH2</accession>
<dbReference type="OrthoDB" id="6159439at2759"/>
<feature type="compositionally biased region" description="Low complexity" evidence="3">
    <location>
        <begin position="331"/>
        <end position="351"/>
    </location>
</feature>
<feature type="compositionally biased region" description="Low complexity" evidence="3">
    <location>
        <begin position="457"/>
        <end position="476"/>
    </location>
</feature>
<dbReference type="AlphaFoldDB" id="A0A9P6EKH2"/>
<dbReference type="EMBL" id="MU157838">
    <property type="protein sequence ID" value="KAF9530722.1"/>
    <property type="molecule type" value="Genomic_DNA"/>
</dbReference>
<feature type="region of interest" description="Disordered" evidence="3">
    <location>
        <begin position="238"/>
        <end position="525"/>
    </location>
</feature>
<evidence type="ECO:0000256" key="1">
    <source>
        <dbReference type="PROSITE-ProRule" id="PRU00108"/>
    </source>
</evidence>
<proteinExistence type="predicted"/>
<feature type="compositionally biased region" description="Low complexity" evidence="3">
    <location>
        <begin position="408"/>
        <end position="429"/>
    </location>
</feature>
<dbReference type="GO" id="GO:1990837">
    <property type="term" value="F:sequence-specific double-stranded DNA binding"/>
    <property type="evidence" value="ECO:0007669"/>
    <property type="project" value="TreeGrafter"/>
</dbReference>
<comment type="caution">
    <text evidence="5">The sequence shown here is derived from an EMBL/GenBank/DDBJ whole genome shotgun (WGS) entry which is preliminary data.</text>
</comment>
<feature type="DNA-binding region" description="Homeobox" evidence="1">
    <location>
        <begin position="140"/>
        <end position="199"/>
    </location>
</feature>
<dbReference type="PROSITE" id="PS50071">
    <property type="entry name" value="HOMEOBOX_2"/>
    <property type="match status" value="1"/>
</dbReference>
<reference evidence="5" key="1">
    <citation type="submission" date="2020-11" db="EMBL/GenBank/DDBJ databases">
        <authorList>
            <consortium name="DOE Joint Genome Institute"/>
            <person name="Ahrendt S."/>
            <person name="Riley R."/>
            <person name="Andreopoulos W."/>
            <person name="Labutti K."/>
            <person name="Pangilinan J."/>
            <person name="Ruiz-Duenas F.J."/>
            <person name="Barrasa J.M."/>
            <person name="Sanchez-Garcia M."/>
            <person name="Camarero S."/>
            <person name="Miyauchi S."/>
            <person name="Serrano A."/>
            <person name="Linde D."/>
            <person name="Babiker R."/>
            <person name="Drula E."/>
            <person name="Ayuso-Fernandez I."/>
            <person name="Pacheco R."/>
            <person name="Padilla G."/>
            <person name="Ferreira P."/>
            <person name="Barriuso J."/>
            <person name="Kellner H."/>
            <person name="Castanera R."/>
            <person name="Alfaro M."/>
            <person name="Ramirez L."/>
            <person name="Pisabarro A.G."/>
            <person name="Kuo A."/>
            <person name="Tritt A."/>
            <person name="Lipzen A."/>
            <person name="He G."/>
            <person name="Yan M."/>
            <person name="Ng V."/>
            <person name="Cullen D."/>
            <person name="Martin F."/>
            <person name="Rosso M.-N."/>
            <person name="Henrissat B."/>
            <person name="Hibbett D."/>
            <person name="Martinez A.T."/>
            <person name="Grigoriev I.V."/>
        </authorList>
    </citation>
    <scope>NUCLEOTIDE SEQUENCE</scope>
    <source>
        <strain evidence="5">CBS 506.95</strain>
    </source>
</reference>
<evidence type="ECO:0000256" key="3">
    <source>
        <dbReference type="SAM" id="MobiDB-lite"/>
    </source>
</evidence>
<dbReference type="InterPro" id="IPR001356">
    <property type="entry name" value="HD"/>
</dbReference>
<keyword evidence="1 2" id="KW-0371">Homeobox</keyword>
<dbReference type="Proteomes" id="UP000807306">
    <property type="component" value="Unassembled WGS sequence"/>
</dbReference>
<keyword evidence="6" id="KW-1185">Reference proteome</keyword>
<dbReference type="PANTHER" id="PTHR46255:SF3">
    <property type="entry name" value="HOMEOBOX DOMAIN-CONTAINING PROTEIN"/>
    <property type="match status" value="1"/>
</dbReference>
<dbReference type="SUPFAM" id="SSF46689">
    <property type="entry name" value="Homeodomain-like"/>
    <property type="match status" value="1"/>
</dbReference>
<dbReference type="InterPro" id="IPR052631">
    <property type="entry name" value="Paired_homeobox_Bicoid"/>
</dbReference>
<evidence type="ECO:0000256" key="2">
    <source>
        <dbReference type="RuleBase" id="RU000682"/>
    </source>
</evidence>
<feature type="region of interest" description="Disordered" evidence="3">
    <location>
        <begin position="190"/>
        <end position="224"/>
    </location>
</feature>
<keyword evidence="1 2" id="KW-0238">DNA-binding</keyword>
<feature type="compositionally biased region" description="Basic and acidic residues" evidence="3">
    <location>
        <begin position="73"/>
        <end position="82"/>
    </location>
</feature>
<keyword evidence="1 2" id="KW-0539">Nucleus</keyword>
<dbReference type="PANTHER" id="PTHR46255">
    <property type="entry name" value="SHORT STATURE HOMEOBOX"/>
    <property type="match status" value="1"/>
</dbReference>
<evidence type="ECO:0000313" key="5">
    <source>
        <dbReference type="EMBL" id="KAF9530722.1"/>
    </source>
</evidence>
<evidence type="ECO:0000313" key="6">
    <source>
        <dbReference type="Proteomes" id="UP000807306"/>
    </source>
</evidence>
<dbReference type="GO" id="GO:0000981">
    <property type="term" value="F:DNA-binding transcription factor activity, RNA polymerase II-specific"/>
    <property type="evidence" value="ECO:0007669"/>
    <property type="project" value="TreeGrafter"/>
</dbReference>
<dbReference type="Pfam" id="PF00046">
    <property type="entry name" value="Homeodomain"/>
    <property type="match status" value="1"/>
</dbReference>
<gene>
    <name evidence="5" type="ORF">CPB83DRAFT_850193</name>
</gene>
<feature type="compositionally biased region" description="Polar residues" evidence="3">
    <location>
        <begin position="492"/>
        <end position="502"/>
    </location>
</feature>
<feature type="compositionally biased region" description="Polar residues" evidence="3">
    <location>
        <begin position="440"/>
        <end position="450"/>
    </location>
</feature>
<dbReference type="GO" id="GO:0005634">
    <property type="term" value="C:nucleus"/>
    <property type="evidence" value="ECO:0007669"/>
    <property type="project" value="UniProtKB-SubCell"/>
</dbReference>
<dbReference type="CDD" id="cd00086">
    <property type="entry name" value="homeodomain"/>
    <property type="match status" value="1"/>
</dbReference>
<feature type="compositionally biased region" description="Basic and acidic residues" evidence="3">
    <location>
        <begin position="121"/>
        <end position="131"/>
    </location>
</feature>
<protein>
    <recommendedName>
        <fullName evidence="4">Homeobox domain-containing protein</fullName>
    </recommendedName>
</protein>
<organism evidence="5 6">
    <name type="scientific">Crepidotus variabilis</name>
    <dbReference type="NCBI Taxonomy" id="179855"/>
    <lineage>
        <taxon>Eukaryota</taxon>
        <taxon>Fungi</taxon>
        <taxon>Dikarya</taxon>
        <taxon>Basidiomycota</taxon>
        <taxon>Agaricomycotina</taxon>
        <taxon>Agaricomycetes</taxon>
        <taxon>Agaricomycetidae</taxon>
        <taxon>Agaricales</taxon>
        <taxon>Agaricineae</taxon>
        <taxon>Crepidotaceae</taxon>
        <taxon>Crepidotus</taxon>
    </lineage>
</organism>
<dbReference type="Gene3D" id="1.10.10.60">
    <property type="entry name" value="Homeodomain-like"/>
    <property type="match status" value="1"/>
</dbReference>
<feature type="region of interest" description="Disordered" evidence="3">
    <location>
        <begin position="1"/>
        <end position="148"/>
    </location>
</feature>
<feature type="compositionally biased region" description="Acidic residues" evidence="3">
    <location>
        <begin position="111"/>
        <end position="120"/>
    </location>
</feature>
<comment type="subcellular location">
    <subcellularLocation>
        <location evidence="1 2">Nucleus</location>
    </subcellularLocation>
</comment>
<name>A0A9P6EKH2_9AGAR</name>
<feature type="compositionally biased region" description="Polar residues" evidence="3">
    <location>
        <begin position="1"/>
        <end position="43"/>
    </location>
</feature>
<dbReference type="SMART" id="SM00389">
    <property type="entry name" value="HOX"/>
    <property type="match status" value="1"/>
</dbReference>